<keyword evidence="3" id="KW-0804">Transcription</keyword>
<evidence type="ECO:0000256" key="3">
    <source>
        <dbReference type="ARBA" id="ARBA00023163"/>
    </source>
</evidence>
<protein>
    <submittedName>
        <fullName evidence="5">MarR family transcriptional regulator</fullName>
    </submittedName>
</protein>
<proteinExistence type="predicted"/>
<dbReference type="InterPro" id="IPR011991">
    <property type="entry name" value="ArsR-like_HTH"/>
</dbReference>
<dbReference type="PRINTS" id="PR00598">
    <property type="entry name" value="HTHMARR"/>
</dbReference>
<evidence type="ECO:0000256" key="2">
    <source>
        <dbReference type="ARBA" id="ARBA00023125"/>
    </source>
</evidence>
<feature type="domain" description="HTH marR-type" evidence="4">
    <location>
        <begin position="3"/>
        <end position="137"/>
    </location>
</feature>
<dbReference type="CDD" id="cd00090">
    <property type="entry name" value="HTH_ARSR"/>
    <property type="match status" value="1"/>
</dbReference>
<evidence type="ECO:0000313" key="6">
    <source>
        <dbReference type="Proteomes" id="UP000823886"/>
    </source>
</evidence>
<keyword evidence="1" id="KW-0805">Transcription regulation</keyword>
<reference evidence="5" key="1">
    <citation type="journal article" date="2021" name="PeerJ">
        <title>Extensive microbial diversity within the chicken gut microbiome revealed by metagenomics and culture.</title>
        <authorList>
            <person name="Gilroy R."/>
            <person name="Ravi A."/>
            <person name="Getino M."/>
            <person name="Pursley I."/>
            <person name="Horton D.L."/>
            <person name="Alikhan N.F."/>
            <person name="Baker D."/>
            <person name="Gharbi K."/>
            <person name="Hall N."/>
            <person name="Watson M."/>
            <person name="Adriaenssens E.M."/>
            <person name="Foster-Nyarko E."/>
            <person name="Jarju S."/>
            <person name="Secka A."/>
            <person name="Antonio M."/>
            <person name="Oren A."/>
            <person name="Chaudhuri R.R."/>
            <person name="La Ragione R."/>
            <person name="Hildebrand F."/>
            <person name="Pallen M.J."/>
        </authorList>
    </citation>
    <scope>NUCLEOTIDE SEQUENCE</scope>
    <source>
        <strain evidence="5">ChiBcec2-3848</strain>
    </source>
</reference>
<dbReference type="InterPro" id="IPR036388">
    <property type="entry name" value="WH-like_DNA-bd_sf"/>
</dbReference>
<dbReference type="SUPFAM" id="SSF46785">
    <property type="entry name" value="Winged helix' DNA-binding domain"/>
    <property type="match status" value="1"/>
</dbReference>
<dbReference type="AlphaFoldDB" id="A0A9D2PPN9"/>
<evidence type="ECO:0000313" key="5">
    <source>
        <dbReference type="EMBL" id="HJC64118.1"/>
    </source>
</evidence>
<comment type="caution">
    <text evidence="5">The sequence shown here is derived from an EMBL/GenBank/DDBJ whole genome shotgun (WGS) entry which is preliminary data.</text>
</comment>
<dbReference type="PANTHER" id="PTHR42756:SF1">
    <property type="entry name" value="TRANSCRIPTIONAL REPRESSOR OF EMRAB OPERON"/>
    <property type="match status" value="1"/>
</dbReference>
<dbReference type="GO" id="GO:0003677">
    <property type="term" value="F:DNA binding"/>
    <property type="evidence" value="ECO:0007669"/>
    <property type="project" value="UniProtKB-KW"/>
</dbReference>
<gene>
    <name evidence="5" type="ORF">H9753_10955</name>
</gene>
<dbReference type="PANTHER" id="PTHR42756">
    <property type="entry name" value="TRANSCRIPTIONAL REGULATOR, MARR"/>
    <property type="match status" value="1"/>
</dbReference>
<dbReference type="InterPro" id="IPR000835">
    <property type="entry name" value="HTH_MarR-typ"/>
</dbReference>
<evidence type="ECO:0000259" key="4">
    <source>
        <dbReference type="PROSITE" id="PS50995"/>
    </source>
</evidence>
<dbReference type="SMART" id="SM00347">
    <property type="entry name" value="HTH_MARR"/>
    <property type="match status" value="1"/>
</dbReference>
<dbReference type="Proteomes" id="UP000823886">
    <property type="component" value="Unassembled WGS sequence"/>
</dbReference>
<accession>A0A9D2PPN9</accession>
<name>A0A9D2PPN9_9FIRM</name>
<organism evidence="5 6">
    <name type="scientific">Candidatus Blautia merdavium</name>
    <dbReference type="NCBI Taxonomy" id="2838494"/>
    <lineage>
        <taxon>Bacteria</taxon>
        <taxon>Bacillati</taxon>
        <taxon>Bacillota</taxon>
        <taxon>Clostridia</taxon>
        <taxon>Lachnospirales</taxon>
        <taxon>Lachnospiraceae</taxon>
        <taxon>Blautia</taxon>
    </lineage>
</organism>
<dbReference type="PROSITE" id="PS50995">
    <property type="entry name" value="HTH_MARR_2"/>
    <property type="match status" value="1"/>
</dbReference>
<evidence type="ECO:0000256" key="1">
    <source>
        <dbReference type="ARBA" id="ARBA00023015"/>
    </source>
</evidence>
<dbReference type="InterPro" id="IPR036390">
    <property type="entry name" value="WH_DNA-bd_sf"/>
</dbReference>
<dbReference type="Pfam" id="PF01047">
    <property type="entry name" value="MarR"/>
    <property type="match status" value="1"/>
</dbReference>
<reference evidence="5" key="2">
    <citation type="submission" date="2021-04" db="EMBL/GenBank/DDBJ databases">
        <authorList>
            <person name="Gilroy R."/>
        </authorList>
    </citation>
    <scope>NUCLEOTIDE SEQUENCE</scope>
    <source>
        <strain evidence="5">ChiBcec2-3848</strain>
    </source>
</reference>
<dbReference type="EMBL" id="DWVZ01000148">
    <property type="protein sequence ID" value="HJC64118.1"/>
    <property type="molecule type" value="Genomic_DNA"/>
</dbReference>
<dbReference type="Gene3D" id="1.10.10.10">
    <property type="entry name" value="Winged helix-like DNA-binding domain superfamily/Winged helix DNA-binding domain"/>
    <property type="match status" value="1"/>
</dbReference>
<keyword evidence="2" id="KW-0238">DNA-binding</keyword>
<dbReference type="GO" id="GO:0003700">
    <property type="term" value="F:DNA-binding transcription factor activity"/>
    <property type="evidence" value="ECO:0007669"/>
    <property type="project" value="InterPro"/>
</dbReference>
<sequence length="151" mass="17622">MKKSDIRENLHALDLERKKILRPRFMEFGLTVGEGQPRILRCLLNEGKMTQRELADRCMVDVTTMSRTLDRMEKAGFLKREPNPECRRSHLISITSQGKEKAQKVQEIFEQLDEELCRGMHAEEIESLLKALKKLRGNLEQAEATREKEEI</sequence>